<reference evidence="2 3" key="1">
    <citation type="journal article" date="2018" name="Nat. Biotechnol.">
        <title>A standardized bacterial taxonomy based on genome phylogeny substantially revises the tree of life.</title>
        <authorList>
            <person name="Parks D.H."/>
            <person name="Chuvochina M."/>
            <person name="Waite D.W."/>
            <person name="Rinke C."/>
            <person name="Skarshewski A."/>
            <person name="Chaumeil P.A."/>
            <person name="Hugenholtz P."/>
        </authorList>
    </citation>
    <scope>NUCLEOTIDE SEQUENCE [LARGE SCALE GENOMIC DNA]</scope>
    <source>
        <strain evidence="2">UBA8844</strain>
    </source>
</reference>
<dbReference type="SUPFAM" id="SSF56281">
    <property type="entry name" value="Metallo-hydrolase/oxidoreductase"/>
    <property type="match status" value="1"/>
</dbReference>
<dbReference type="InterPro" id="IPR036866">
    <property type="entry name" value="RibonucZ/Hydroxyglut_hydro"/>
</dbReference>
<dbReference type="Proteomes" id="UP000264071">
    <property type="component" value="Unassembled WGS sequence"/>
</dbReference>
<comment type="caution">
    <text evidence="2">The sequence shown here is derived from an EMBL/GenBank/DDBJ whole genome shotgun (WGS) entry which is preliminary data.</text>
</comment>
<accession>A0A3D4V397</accession>
<dbReference type="Pfam" id="PF12706">
    <property type="entry name" value="Lactamase_B_2"/>
    <property type="match status" value="1"/>
</dbReference>
<sequence length="377" mass="41374">MSTATLSPCDAIGAHRLGPRVGTSPSAQLRAARIASSPQSRDGRFLNVEPMVMKVGAMVQGLFTRSRQSVPSHVLPVVRPSDVRLTAPAHAPRVTWFGHSSLRLEIGGLDVLIDPVWGERASPVSWAGPRRWYAPPTALDDLPLPDVVVISHDHYDHLDQHTIVTLAVRHAQQRTANGAMQRGSRALRFLVPLGVGAHLEHWGIAPEQITECDWWESQQIGGVTFTCAPARHASGRSLLDRDATLWASWAITTSAHRVFYSGDSGMTSLFHDIGERLGPFDLTLMQIGAYGQGWPTVHLLPEQAVTAQEALRGRAMLPVHWGLFNLAYHSWDDPIERLQAAHTGSRALRDLPLLTPRPGETIGLDGAGATRAWWRDR</sequence>
<protein>
    <recommendedName>
        <fullName evidence="1">Metallo-beta-lactamase domain-containing protein</fullName>
    </recommendedName>
</protein>
<dbReference type="Gene3D" id="3.60.15.10">
    <property type="entry name" value="Ribonuclease Z/Hydroxyacylglutathione hydrolase-like"/>
    <property type="match status" value="1"/>
</dbReference>
<dbReference type="InterPro" id="IPR001279">
    <property type="entry name" value="Metallo-B-lactamas"/>
</dbReference>
<evidence type="ECO:0000313" key="3">
    <source>
        <dbReference type="Proteomes" id="UP000264071"/>
    </source>
</evidence>
<evidence type="ECO:0000313" key="2">
    <source>
        <dbReference type="EMBL" id="HCT55581.1"/>
    </source>
</evidence>
<gene>
    <name evidence="2" type="ORF">DGD08_00055</name>
</gene>
<dbReference type="AlphaFoldDB" id="A0A3D4V397"/>
<proteinExistence type="predicted"/>
<evidence type="ECO:0000259" key="1">
    <source>
        <dbReference type="Pfam" id="PF12706"/>
    </source>
</evidence>
<dbReference type="EMBL" id="DPIY01000001">
    <property type="protein sequence ID" value="HCT55581.1"/>
    <property type="molecule type" value="Genomic_DNA"/>
</dbReference>
<organism evidence="2 3">
    <name type="scientific">Gemmatimonas aurantiaca</name>
    <dbReference type="NCBI Taxonomy" id="173480"/>
    <lineage>
        <taxon>Bacteria</taxon>
        <taxon>Pseudomonadati</taxon>
        <taxon>Gemmatimonadota</taxon>
        <taxon>Gemmatimonadia</taxon>
        <taxon>Gemmatimonadales</taxon>
        <taxon>Gemmatimonadaceae</taxon>
        <taxon>Gemmatimonas</taxon>
    </lineage>
</organism>
<dbReference type="PANTHER" id="PTHR15032:SF4">
    <property type="entry name" value="N-ACYL-PHOSPHATIDYLETHANOLAMINE-HYDROLYZING PHOSPHOLIPASE D"/>
    <property type="match status" value="1"/>
</dbReference>
<feature type="domain" description="Metallo-beta-lactamase" evidence="1">
    <location>
        <begin position="111"/>
        <end position="321"/>
    </location>
</feature>
<dbReference type="GO" id="GO:0005737">
    <property type="term" value="C:cytoplasm"/>
    <property type="evidence" value="ECO:0007669"/>
    <property type="project" value="TreeGrafter"/>
</dbReference>
<dbReference type="PANTHER" id="PTHR15032">
    <property type="entry name" value="N-ACYL-PHOSPHATIDYLETHANOLAMINE-HYDROLYZING PHOSPHOLIPASE D"/>
    <property type="match status" value="1"/>
</dbReference>
<name>A0A3D4V397_9BACT</name>
<dbReference type="OMA" id="PARHFCG"/>